<evidence type="ECO:0000259" key="1">
    <source>
        <dbReference type="PROSITE" id="PS50206"/>
    </source>
</evidence>
<reference evidence="2 3" key="1">
    <citation type="submission" date="2016-07" db="EMBL/GenBank/DDBJ databases">
        <authorList>
            <person name="Lefevre C.T."/>
        </authorList>
    </citation>
    <scope>NUCLEOTIDE SEQUENCE [LARGE SCALE GENOMIC DNA]</scope>
    <source>
        <strain evidence="2">PR1</strain>
    </source>
</reference>
<dbReference type="Pfam" id="PF00581">
    <property type="entry name" value="Rhodanese"/>
    <property type="match status" value="1"/>
</dbReference>
<dbReference type="EMBL" id="FLYE01000047">
    <property type="protein sequence ID" value="SCA57997.1"/>
    <property type="molecule type" value="Genomic_DNA"/>
</dbReference>
<gene>
    <name evidence="2" type="ORF">MTBPR1_80051</name>
</gene>
<dbReference type="PROSITE" id="PS50206">
    <property type="entry name" value="RHODANESE_3"/>
    <property type="match status" value="1"/>
</dbReference>
<dbReference type="Proteomes" id="UP000231658">
    <property type="component" value="Unassembled WGS sequence"/>
</dbReference>
<dbReference type="RefSeq" id="WP_069190005.1">
    <property type="nucleotide sequence ID" value="NZ_FLYE01000047.1"/>
</dbReference>
<dbReference type="Gene3D" id="3.40.250.10">
    <property type="entry name" value="Rhodanese-like domain"/>
    <property type="match status" value="1"/>
</dbReference>
<name>A0A1C3RL67_9PROT</name>
<dbReference type="CDD" id="cd00158">
    <property type="entry name" value="RHOD"/>
    <property type="match status" value="1"/>
</dbReference>
<dbReference type="InterPro" id="IPR001763">
    <property type="entry name" value="Rhodanese-like_dom"/>
</dbReference>
<dbReference type="AlphaFoldDB" id="A0A1C3RL67"/>
<dbReference type="STRING" id="1867952.MTBPR1_80051"/>
<keyword evidence="3" id="KW-1185">Reference proteome</keyword>
<dbReference type="OrthoDB" id="176845at2"/>
<sequence>MRWLGLVVLLLSACAQTVPLPEGYRMNRYKAPVPNHVPGGRVLTVAQAKELHEKGSALFIDVIGSGSLLTEGIDGEWLRVRPRHSIPNSLWLPDVGRGALTPAQELYFSKSLKAITGDNKQKSLVFFCLKSCWMSWNAVKRAAHLGYENLYWFSQGSDGWGAGGHLLSEIAAYPRKATQ</sequence>
<proteinExistence type="predicted"/>
<organism evidence="2 3">
    <name type="scientific">Candidatus Terasakiella magnetica</name>
    <dbReference type="NCBI Taxonomy" id="1867952"/>
    <lineage>
        <taxon>Bacteria</taxon>
        <taxon>Pseudomonadati</taxon>
        <taxon>Pseudomonadota</taxon>
        <taxon>Alphaproteobacteria</taxon>
        <taxon>Rhodospirillales</taxon>
        <taxon>Terasakiellaceae</taxon>
        <taxon>Terasakiella</taxon>
    </lineage>
</organism>
<protein>
    <submittedName>
        <fullName evidence="2">Rhodanese-related sulfurtransferase</fullName>
    </submittedName>
</protein>
<dbReference type="NCBIfam" id="TIGR03865">
    <property type="entry name" value="PQQ_CXXCW"/>
    <property type="match status" value="1"/>
</dbReference>
<feature type="domain" description="Rhodanese" evidence="1">
    <location>
        <begin position="117"/>
        <end position="169"/>
    </location>
</feature>
<evidence type="ECO:0000313" key="2">
    <source>
        <dbReference type="EMBL" id="SCA57997.1"/>
    </source>
</evidence>
<accession>A0A1C3RL67</accession>
<dbReference type="InterPro" id="IPR022376">
    <property type="entry name" value="PQQ_CXXCW"/>
</dbReference>
<dbReference type="SUPFAM" id="SSF52821">
    <property type="entry name" value="Rhodanese/Cell cycle control phosphatase"/>
    <property type="match status" value="1"/>
</dbReference>
<keyword evidence="2" id="KW-0808">Transferase</keyword>
<evidence type="ECO:0000313" key="3">
    <source>
        <dbReference type="Proteomes" id="UP000231658"/>
    </source>
</evidence>
<dbReference type="InterPro" id="IPR036873">
    <property type="entry name" value="Rhodanese-like_dom_sf"/>
</dbReference>
<dbReference type="GO" id="GO:0016740">
    <property type="term" value="F:transferase activity"/>
    <property type="evidence" value="ECO:0007669"/>
    <property type="project" value="UniProtKB-KW"/>
</dbReference>